<sequence length="219" mass="24540">MSRAQRRIYLRLHQTYYILFRVSTLSSVLVVQLARELLYILYLVSGSSHDTLPPASDVILTYRDRRNSEGRQTCTWLSAARIAGERSLYDTTITTIHDEPPELGAALDGIRTPSSPDITIRDNEGKDGETITFSSKSNFINRGMTYMRYIYCQSAKLRMVTSPWTALQPSLNTAEAYDRRSGDPRCAKVAPSSTANNSSQLTIAYAKQMARTEAGKVNI</sequence>
<feature type="transmembrane region" description="Helical" evidence="1">
    <location>
        <begin position="20"/>
        <end position="44"/>
    </location>
</feature>
<comment type="caution">
    <text evidence="2">The sequence shown here is derived from an EMBL/GenBank/DDBJ whole genome shotgun (WGS) entry which is preliminary data.</text>
</comment>
<keyword evidence="3" id="KW-1185">Reference proteome</keyword>
<dbReference type="Proteomes" id="UP000011668">
    <property type="component" value="Unassembled WGS sequence"/>
</dbReference>
<evidence type="ECO:0000256" key="1">
    <source>
        <dbReference type="SAM" id="Phobius"/>
    </source>
</evidence>
<protein>
    <submittedName>
        <fullName evidence="2">Uncharacterized protein</fullName>
    </submittedName>
</protein>
<dbReference type="EMBL" id="AFRT01001582">
    <property type="protein sequence ID" value="ELU39930.1"/>
    <property type="molecule type" value="Genomic_DNA"/>
</dbReference>
<gene>
    <name evidence="2" type="ORF">AG1IA_06032</name>
</gene>
<dbReference type="HOGENOM" id="CLU_1262271_0_0_1"/>
<reference evidence="2 3" key="1">
    <citation type="journal article" date="2013" name="Nat. Commun.">
        <title>The evolution and pathogenic mechanisms of the rice sheath blight pathogen.</title>
        <authorList>
            <person name="Zheng A."/>
            <person name="Lin R."/>
            <person name="Xu L."/>
            <person name="Qin P."/>
            <person name="Tang C."/>
            <person name="Ai P."/>
            <person name="Zhang D."/>
            <person name="Liu Y."/>
            <person name="Sun Z."/>
            <person name="Feng H."/>
            <person name="Wang Y."/>
            <person name="Chen Y."/>
            <person name="Liang X."/>
            <person name="Fu R."/>
            <person name="Li Q."/>
            <person name="Zhang J."/>
            <person name="Yu X."/>
            <person name="Xie Z."/>
            <person name="Ding L."/>
            <person name="Guan P."/>
            <person name="Tang J."/>
            <person name="Liang Y."/>
            <person name="Wang S."/>
            <person name="Deng Q."/>
            <person name="Li S."/>
            <person name="Zhu J."/>
            <person name="Wang L."/>
            <person name="Liu H."/>
            <person name="Li P."/>
        </authorList>
    </citation>
    <scope>NUCLEOTIDE SEQUENCE [LARGE SCALE GENOMIC DNA]</scope>
    <source>
        <strain evidence="3">AG-1 IA</strain>
    </source>
</reference>
<evidence type="ECO:0000313" key="2">
    <source>
        <dbReference type="EMBL" id="ELU39930.1"/>
    </source>
</evidence>
<keyword evidence="1" id="KW-1133">Transmembrane helix</keyword>
<keyword evidence="1" id="KW-0472">Membrane</keyword>
<accession>L8WPL4</accession>
<evidence type="ECO:0000313" key="3">
    <source>
        <dbReference type="Proteomes" id="UP000011668"/>
    </source>
</evidence>
<dbReference type="AlphaFoldDB" id="L8WPL4"/>
<name>L8WPL4_THACA</name>
<organism evidence="2 3">
    <name type="scientific">Thanatephorus cucumeris (strain AG1-IA)</name>
    <name type="common">Rice sheath blight fungus</name>
    <name type="synonym">Rhizoctonia solani</name>
    <dbReference type="NCBI Taxonomy" id="983506"/>
    <lineage>
        <taxon>Eukaryota</taxon>
        <taxon>Fungi</taxon>
        <taxon>Dikarya</taxon>
        <taxon>Basidiomycota</taxon>
        <taxon>Agaricomycotina</taxon>
        <taxon>Agaricomycetes</taxon>
        <taxon>Cantharellales</taxon>
        <taxon>Ceratobasidiaceae</taxon>
        <taxon>Rhizoctonia</taxon>
        <taxon>Rhizoctonia solani AG-1</taxon>
    </lineage>
</organism>
<proteinExistence type="predicted"/>
<keyword evidence="1" id="KW-0812">Transmembrane</keyword>